<gene>
    <name evidence="3" type="ORF">GCM10009807_16960</name>
</gene>
<dbReference type="Pfam" id="PF09534">
    <property type="entry name" value="Trp_oprn_chp"/>
    <property type="match status" value="1"/>
</dbReference>
<keyword evidence="2" id="KW-1133">Transmembrane helix</keyword>
<feature type="transmembrane region" description="Helical" evidence="2">
    <location>
        <begin position="132"/>
        <end position="154"/>
    </location>
</feature>
<feature type="transmembrane region" description="Helical" evidence="2">
    <location>
        <begin position="47"/>
        <end position="68"/>
    </location>
</feature>
<evidence type="ECO:0000313" key="4">
    <source>
        <dbReference type="Proteomes" id="UP001500596"/>
    </source>
</evidence>
<feature type="transmembrane region" description="Helical" evidence="2">
    <location>
        <begin position="75"/>
        <end position="97"/>
    </location>
</feature>
<evidence type="ECO:0000256" key="1">
    <source>
        <dbReference type="SAM" id="MobiDB-lite"/>
    </source>
</evidence>
<proteinExistence type="predicted"/>
<dbReference type="InterPro" id="IPR019051">
    <property type="entry name" value="Trp_biosyn_TM_oprn/chp"/>
</dbReference>
<keyword evidence="4" id="KW-1185">Reference proteome</keyword>
<dbReference type="Proteomes" id="UP001500596">
    <property type="component" value="Unassembled WGS sequence"/>
</dbReference>
<dbReference type="RefSeq" id="WP_344053526.1">
    <property type="nucleotide sequence ID" value="NZ_BAAAPK010000001.1"/>
</dbReference>
<feature type="region of interest" description="Disordered" evidence="1">
    <location>
        <begin position="166"/>
        <end position="209"/>
    </location>
</feature>
<keyword evidence="2" id="KW-0472">Membrane</keyword>
<evidence type="ECO:0008006" key="5">
    <source>
        <dbReference type="Google" id="ProtNLM"/>
    </source>
</evidence>
<accession>A0ABN2GM14</accession>
<sequence>MIRRARLLSVLTVLAVGALGVISSTQTWLVAVLDDGSGHELTVSGAAAIPVLAPLSLAVLALGGALSIVGTVLRYLFGVLTVAIAVFIGVLSAPIAVTLPVSATASTVTAATGIAGLDSVDDLVARVLPTPWPTITVVLSVVLLAAGLFVLATARRWNRTGRRYDTDAAAPESGRDRRAASRPFDAIDSWDDLSRGSDPTEGPAAEQPR</sequence>
<organism evidence="3 4">
    <name type="scientific">Microbacterium lacus</name>
    <dbReference type="NCBI Taxonomy" id="415217"/>
    <lineage>
        <taxon>Bacteria</taxon>
        <taxon>Bacillati</taxon>
        <taxon>Actinomycetota</taxon>
        <taxon>Actinomycetes</taxon>
        <taxon>Micrococcales</taxon>
        <taxon>Microbacteriaceae</taxon>
        <taxon>Microbacterium</taxon>
    </lineage>
</organism>
<keyword evidence="2" id="KW-0812">Transmembrane</keyword>
<comment type="caution">
    <text evidence="3">The sequence shown here is derived from an EMBL/GenBank/DDBJ whole genome shotgun (WGS) entry which is preliminary data.</text>
</comment>
<protein>
    <recommendedName>
        <fullName evidence="5">Peptidase</fullName>
    </recommendedName>
</protein>
<evidence type="ECO:0000256" key="2">
    <source>
        <dbReference type="SAM" id="Phobius"/>
    </source>
</evidence>
<dbReference type="EMBL" id="BAAAPK010000001">
    <property type="protein sequence ID" value="GAA1673469.1"/>
    <property type="molecule type" value="Genomic_DNA"/>
</dbReference>
<evidence type="ECO:0000313" key="3">
    <source>
        <dbReference type="EMBL" id="GAA1673469.1"/>
    </source>
</evidence>
<reference evidence="3 4" key="1">
    <citation type="journal article" date="2019" name="Int. J. Syst. Evol. Microbiol.">
        <title>The Global Catalogue of Microorganisms (GCM) 10K type strain sequencing project: providing services to taxonomists for standard genome sequencing and annotation.</title>
        <authorList>
            <consortium name="The Broad Institute Genomics Platform"/>
            <consortium name="The Broad Institute Genome Sequencing Center for Infectious Disease"/>
            <person name="Wu L."/>
            <person name="Ma J."/>
        </authorList>
    </citation>
    <scope>NUCLEOTIDE SEQUENCE [LARGE SCALE GENOMIC DNA]</scope>
    <source>
        <strain evidence="3 4">JCM 15575</strain>
    </source>
</reference>
<name>A0ABN2GM14_9MICO</name>